<dbReference type="PANTHER" id="PTHR45569">
    <property type="entry name" value="SENSOR PROTEIN KDPD"/>
    <property type="match status" value="1"/>
</dbReference>
<dbReference type="InterPro" id="IPR003594">
    <property type="entry name" value="HATPase_dom"/>
</dbReference>
<protein>
    <recommendedName>
        <fullName evidence="3">histidine kinase</fullName>
        <ecNumber evidence="3">2.7.13.3</ecNumber>
    </recommendedName>
</protein>
<dbReference type="Gene3D" id="3.30.565.10">
    <property type="entry name" value="Histidine kinase-like ATPase, C-terminal domain"/>
    <property type="match status" value="1"/>
</dbReference>
<dbReference type="InterPro" id="IPR038318">
    <property type="entry name" value="KdpD_sf"/>
</dbReference>
<comment type="catalytic activity">
    <reaction evidence="1">
        <text>ATP + protein L-histidine = ADP + protein N-phospho-L-histidine.</text>
        <dbReference type="EC" id="2.7.13.3"/>
    </reaction>
</comment>
<dbReference type="RefSeq" id="WP_232228836.1">
    <property type="nucleotide sequence ID" value="NZ_FOOH01000019.1"/>
</dbReference>
<organism evidence="15 16">
    <name type="scientific">Salegentibacter agarivorans</name>
    <dbReference type="NCBI Taxonomy" id="345907"/>
    <lineage>
        <taxon>Bacteria</taxon>
        <taxon>Pseudomonadati</taxon>
        <taxon>Bacteroidota</taxon>
        <taxon>Flavobacteriia</taxon>
        <taxon>Flavobacteriales</taxon>
        <taxon>Flavobacteriaceae</taxon>
        <taxon>Salegentibacter</taxon>
    </lineage>
</organism>
<dbReference type="EC" id="2.7.13.3" evidence="3"/>
<evidence type="ECO:0000256" key="11">
    <source>
        <dbReference type="ARBA" id="ARBA00023012"/>
    </source>
</evidence>
<feature type="domain" description="Histidine kinase" evidence="14">
    <location>
        <begin position="137"/>
        <end position="351"/>
    </location>
</feature>
<dbReference type="PROSITE" id="PS50109">
    <property type="entry name" value="HIS_KIN"/>
    <property type="match status" value="1"/>
</dbReference>
<feature type="transmembrane region" description="Helical" evidence="13">
    <location>
        <begin position="61"/>
        <end position="79"/>
    </location>
</feature>
<name>A0A1I2N8B6_9FLAO</name>
<dbReference type="CDD" id="cd00075">
    <property type="entry name" value="HATPase"/>
    <property type="match status" value="1"/>
</dbReference>
<evidence type="ECO:0000256" key="10">
    <source>
        <dbReference type="ARBA" id="ARBA00022989"/>
    </source>
</evidence>
<dbReference type="AlphaFoldDB" id="A0A1I2N8B6"/>
<dbReference type="Gene3D" id="1.20.120.620">
    <property type="entry name" value="Backbone structure of the membrane domain of e. Coli histidine kinase receptor kdpd"/>
    <property type="match status" value="1"/>
</dbReference>
<dbReference type="SUPFAM" id="SSF47384">
    <property type="entry name" value="Homodimeric domain of signal transducing histidine kinase"/>
    <property type="match status" value="1"/>
</dbReference>
<dbReference type="GO" id="GO:0005886">
    <property type="term" value="C:plasma membrane"/>
    <property type="evidence" value="ECO:0007669"/>
    <property type="project" value="TreeGrafter"/>
</dbReference>
<dbReference type="Proteomes" id="UP000199116">
    <property type="component" value="Unassembled WGS sequence"/>
</dbReference>
<keyword evidence="4" id="KW-0597">Phosphoprotein</keyword>
<reference evidence="16" key="1">
    <citation type="submission" date="2016-10" db="EMBL/GenBank/DDBJ databases">
        <authorList>
            <person name="Varghese N."/>
            <person name="Submissions S."/>
        </authorList>
    </citation>
    <scope>NUCLEOTIDE SEQUENCE [LARGE SCALE GENOMIC DNA]</scope>
    <source>
        <strain evidence="16">DSM 23515</strain>
    </source>
</reference>
<evidence type="ECO:0000256" key="2">
    <source>
        <dbReference type="ARBA" id="ARBA00004141"/>
    </source>
</evidence>
<dbReference type="InterPro" id="IPR036097">
    <property type="entry name" value="HisK_dim/P_sf"/>
</dbReference>
<keyword evidence="8 15" id="KW-0418">Kinase</keyword>
<sequence length="360" mass="40881">MESFKNINENRALQYLIGIGSILFISFICYLFIDVIGYHVVALVLLLVVSILAMFFKILPVVIAAVLSALIWNFLFIQPQLTFKISTPEDALLFLMYFVIAVMNAVFTTKIRKAEAVSRKRKEREKTIQLYNTLFNSLSHELKTPIAAIIGSVDTLKESTEKLSTENKNELYNEIEIAGNRLNRQVKNLLNMSRLESDSIHLQLNWYDVNEIVYNVIDNNKIDCNQHQIIYQPQDNLPVFLFDATLVEQILHNIVHNAIQYTPKGSKIEIRVSHTSENCVFEILDNGKGFPDDNIERVFEKFYRLPNSSTGGTGLGLSIAQGFAEAHNGKIKVQNRSNGGAQFTVTIPAKMTDPKNYQNE</sequence>
<evidence type="ECO:0000256" key="4">
    <source>
        <dbReference type="ARBA" id="ARBA00022553"/>
    </source>
</evidence>
<dbReference type="InterPro" id="IPR036890">
    <property type="entry name" value="HATPase_C_sf"/>
</dbReference>
<dbReference type="CDD" id="cd00082">
    <property type="entry name" value="HisKA"/>
    <property type="match status" value="1"/>
</dbReference>
<proteinExistence type="predicted"/>
<feature type="transmembrane region" description="Helical" evidence="13">
    <location>
        <begin position="91"/>
        <end position="111"/>
    </location>
</feature>
<evidence type="ECO:0000256" key="3">
    <source>
        <dbReference type="ARBA" id="ARBA00012438"/>
    </source>
</evidence>
<dbReference type="Pfam" id="PF13493">
    <property type="entry name" value="DUF4118"/>
    <property type="match status" value="1"/>
</dbReference>
<feature type="transmembrane region" description="Helical" evidence="13">
    <location>
        <begin position="39"/>
        <end position="56"/>
    </location>
</feature>
<dbReference type="EMBL" id="FOOH01000019">
    <property type="protein sequence ID" value="SFF99992.1"/>
    <property type="molecule type" value="Genomic_DNA"/>
</dbReference>
<keyword evidence="7" id="KW-0547">Nucleotide-binding</keyword>
<feature type="transmembrane region" description="Helical" evidence="13">
    <location>
        <begin position="12"/>
        <end position="33"/>
    </location>
</feature>
<evidence type="ECO:0000313" key="15">
    <source>
        <dbReference type="EMBL" id="SFF99992.1"/>
    </source>
</evidence>
<dbReference type="Gene3D" id="1.10.287.130">
    <property type="match status" value="1"/>
</dbReference>
<dbReference type="Pfam" id="PF02518">
    <property type="entry name" value="HATPase_c"/>
    <property type="match status" value="1"/>
</dbReference>
<keyword evidence="12 13" id="KW-0472">Membrane</keyword>
<keyword evidence="6 13" id="KW-0812">Transmembrane</keyword>
<evidence type="ECO:0000256" key="8">
    <source>
        <dbReference type="ARBA" id="ARBA00022777"/>
    </source>
</evidence>
<dbReference type="GO" id="GO:0005524">
    <property type="term" value="F:ATP binding"/>
    <property type="evidence" value="ECO:0007669"/>
    <property type="project" value="UniProtKB-KW"/>
</dbReference>
<dbReference type="FunFam" id="3.30.565.10:FF:000006">
    <property type="entry name" value="Sensor histidine kinase WalK"/>
    <property type="match status" value="1"/>
</dbReference>
<keyword evidence="5" id="KW-0808">Transferase</keyword>
<dbReference type="PRINTS" id="PR00344">
    <property type="entry name" value="BCTRLSENSOR"/>
</dbReference>
<evidence type="ECO:0000256" key="13">
    <source>
        <dbReference type="SAM" id="Phobius"/>
    </source>
</evidence>
<dbReference type="InterPro" id="IPR004358">
    <property type="entry name" value="Sig_transdc_His_kin-like_C"/>
</dbReference>
<keyword evidence="16" id="KW-1185">Reference proteome</keyword>
<dbReference type="Pfam" id="PF00512">
    <property type="entry name" value="HisKA"/>
    <property type="match status" value="1"/>
</dbReference>
<gene>
    <name evidence="15" type="ORF">SAMN04488033_11947</name>
</gene>
<dbReference type="GO" id="GO:0000155">
    <property type="term" value="F:phosphorelay sensor kinase activity"/>
    <property type="evidence" value="ECO:0007669"/>
    <property type="project" value="InterPro"/>
</dbReference>
<dbReference type="InterPro" id="IPR003661">
    <property type="entry name" value="HisK_dim/P_dom"/>
</dbReference>
<evidence type="ECO:0000259" key="14">
    <source>
        <dbReference type="PROSITE" id="PS50109"/>
    </source>
</evidence>
<keyword evidence="11" id="KW-0902">Two-component regulatory system</keyword>
<dbReference type="InterPro" id="IPR025201">
    <property type="entry name" value="KdpD_TM"/>
</dbReference>
<evidence type="ECO:0000256" key="1">
    <source>
        <dbReference type="ARBA" id="ARBA00000085"/>
    </source>
</evidence>
<dbReference type="PANTHER" id="PTHR45569:SF1">
    <property type="entry name" value="SENSOR PROTEIN KDPD"/>
    <property type="match status" value="1"/>
</dbReference>
<evidence type="ECO:0000256" key="12">
    <source>
        <dbReference type="ARBA" id="ARBA00023136"/>
    </source>
</evidence>
<evidence type="ECO:0000256" key="7">
    <source>
        <dbReference type="ARBA" id="ARBA00022741"/>
    </source>
</evidence>
<comment type="subcellular location">
    <subcellularLocation>
        <location evidence="2">Membrane</location>
        <topology evidence="2">Multi-pass membrane protein</topology>
    </subcellularLocation>
</comment>
<dbReference type="SMART" id="SM00387">
    <property type="entry name" value="HATPase_c"/>
    <property type="match status" value="1"/>
</dbReference>
<evidence type="ECO:0000256" key="5">
    <source>
        <dbReference type="ARBA" id="ARBA00022679"/>
    </source>
</evidence>
<dbReference type="InterPro" id="IPR005467">
    <property type="entry name" value="His_kinase_dom"/>
</dbReference>
<accession>A0A1I2N8B6</accession>
<keyword evidence="9" id="KW-0067">ATP-binding</keyword>
<keyword evidence="10 13" id="KW-1133">Transmembrane helix</keyword>
<dbReference type="SUPFAM" id="SSF55874">
    <property type="entry name" value="ATPase domain of HSP90 chaperone/DNA topoisomerase II/histidine kinase"/>
    <property type="match status" value="1"/>
</dbReference>
<evidence type="ECO:0000256" key="9">
    <source>
        <dbReference type="ARBA" id="ARBA00022840"/>
    </source>
</evidence>
<dbReference type="SMART" id="SM00388">
    <property type="entry name" value="HisKA"/>
    <property type="match status" value="1"/>
</dbReference>
<evidence type="ECO:0000313" key="16">
    <source>
        <dbReference type="Proteomes" id="UP000199116"/>
    </source>
</evidence>
<evidence type="ECO:0000256" key="6">
    <source>
        <dbReference type="ARBA" id="ARBA00022692"/>
    </source>
</evidence>
<dbReference type="InterPro" id="IPR052023">
    <property type="entry name" value="Histidine_kinase_KdpD"/>
</dbReference>